<sequence length="332" mass="34810">MAANGALGAFETFAGRLVQGAVQVLSGRPEQPQQVSDTAMAAHAAVNMAMGLIAGARAGVHTWRATDNWEAYRRGFQGERSAPSAALATAGTPDVPASQLTRLLPSLAAAAMTFGFAAHTGVNAFGHLRSSSHSKVDAYKAVVQSNANTAYCYTREVANFVAYAFQLVSHDALLNLRGAAASCAQSGVNSLIQQAIQGELNGRGQAGGFDLRWPAISAAAEALDVAVTCASARLAEPDRPVTIWRGRRAEETSAEEEPPSRLTVVDAIDRVTQRAVGRQLVGELSQVVPQELHHPEIGPVFATGTHVRELAWQAERASRGSGASTAPSPSYS</sequence>
<evidence type="ECO:0000313" key="1">
    <source>
        <dbReference type="EMBL" id="BAR63306.1"/>
    </source>
</evidence>
<dbReference type="EMBL" id="AP014686">
    <property type="protein sequence ID" value="BAR63306.1"/>
    <property type="molecule type" value="Genomic_DNA"/>
</dbReference>
<dbReference type="Proteomes" id="UP000063308">
    <property type="component" value="Plasmid pNK6b"/>
</dbReference>
<dbReference type="AlphaFoldDB" id="A0A0E4G185"/>
<gene>
    <name evidence="1" type="ORF">NK6_b_112</name>
</gene>
<name>A0A0E4G185_9BRAD</name>
<accession>A0A0E4G185</accession>
<organism evidence="1 2">
    <name type="scientific">Bradyrhizobium diazoefficiens</name>
    <dbReference type="NCBI Taxonomy" id="1355477"/>
    <lineage>
        <taxon>Bacteria</taxon>
        <taxon>Pseudomonadati</taxon>
        <taxon>Pseudomonadota</taxon>
        <taxon>Alphaproteobacteria</taxon>
        <taxon>Hyphomicrobiales</taxon>
        <taxon>Nitrobacteraceae</taxon>
        <taxon>Bradyrhizobium</taxon>
    </lineage>
</organism>
<geneLocation type="plasmid" evidence="2">
    <name>pNK6b DNA</name>
</geneLocation>
<keyword evidence="1" id="KW-0614">Plasmid</keyword>
<evidence type="ECO:0000313" key="2">
    <source>
        <dbReference type="Proteomes" id="UP000063308"/>
    </source>
</evidence>
<reference evidence="1 2" key="1">
    <citation type="submission" date="2014-11" db="EMBL/GenBank/DDBJ databases">
        <title>Symbiosis island explosion on the genome of extra-slow-growing strains of soybean bradyrhizobia with massive insertion sequences.</title>
        <authorList>
            <person name="Iida T."/>
            <person name="Minamisawa K."/>
        </authorList>
    </citation>
    <scope>NUCLEOTIDE SEQUENCE [LARGE SCALE GENOMIC DNA]</scope>
    <source>
        <strain evidence="1 2">NK6</strain>
        <plasmid evidence="2">pNK6b DNA</plasmid>
    </source>
</reference>
<protein>
    <submittedName>
        <fullName evidence="1">Uncharacterized protein</fullName>
    </submittedName>
</protein>
<proteinExistence type="predicted"/>